<evidence type="ECO:0000313" key="10">
    <source>
        <dbReference type="EMBL" id="SMX48672.1"/>
    </source>
</evidence>
<protein>
    <submittedName>
        <fullName evidence="10">Type II secretion system protein D</fullName>
    </submittedName>
</protein>
<dbReference type="InterPro" id="IPR004846">
    <property type="entry name" value="T2SS/T3SS_dom"/>
</dbReference>
<dbReference type="InterPro" id="IPR005644">
    <property type="entry name" value="NolW-like"/>
</dbReference>
<gene>
    <name evidence="10" type="primary">xcpQ</name>
    <name evidence="10" type="ORF">PEV8663_03902</name>
</gene>
<feature type="domain" description="GspD-like N0" evidence="9">
    <location>
        <begin position="51"/>
        <end position="116"/>
    </location>
</feature>
<evidence type="ECO:0000256" key="2">
    <source>
        <dbReference type="ARBA" id="ARBA00022692"/>
    </source>
</evidence>
<dbReference type="GO" id="GO:0009306">
    <property type="term" value="P:protein secretion"/>
    <property type="evidence" value="ECO:0007669"/>
    <property type="project" value="InterPro"/>
</dbReference>
<dbReference type="InterPro" id="IPR050810">
    <property type="entry name" value="Bact_Secretion_Sys_Channel"/>
</dbReference>
<evidence type="ECO:0000259" key="8">
    <source>
        <dbReference type="Pfam" id="PF03958"/>
    </source>
</evidence>
<organism evidence="10 11">
    <name type="scientific">Pelagimonas varians</name>
    <dbReference type="NCBI Taxonomy" id="696760"/>
    <lineage>
        <taxon>Bacteria</taxon>
        <taxon>Pseudomonadati</taxon>
        <taxon>Pseudomonadota</taxon>
        <taxon>Alphaproteobacteria</taxon>
        <taxon>Rhodobacterales</taxon>
        <taxon>Roseobacteraceae</taxon>
        <taxon>Pelagimonas</taxon>
    </lineage>
</organism>
<dbReference type="RefSeq" id="WP_245910982.1">
    <property type="nucleotide sequence ID" value="NZ_CBDIHF020000004.1"/>
</dbReference>
<keyword evidence="2" id="KW-0812">Transmembrane</keyword>
<feature type="domain" description="NolW-like" evidence="8">
    <location>
        <begin position="142"/>
        <end position="202"/>
    </location>
</feature>
<dbReference type="InterPro" id="IPR049371">
    <property type="entry name" value="GspD-like_N0"/>
</dbReference>
<name>A0A238L2L4_9RHOB</name>
<dbReference type="Gene3D" id="3.30.1370.120">
    <property type="match status" value="3"/>
</dbReference>
<dbReference type="AlphaFoldDB" id="A0A238L2L4"/>
<proteinExistence type="inferred from homology"/>
<evidence type="ECO:0000256" key="6">
    <source>
        <dbReference type="RuleBase" id="RU004004"/>
    </source>
</evidence>
<dbReference type="GO" id="GO:0009279">
    <property type="term" value="C:cell outer membrane"/>
    <property type="evidence" value="ECO:0007669"/>
    <property type="project" value="UniProtKB-SubCell"/>
</dbReference>
<dbReference type="PANTHER" id="PTHR30332:SF24">
    <property type="entry name" value="SECRETIN GSPD-RELATED"/>
    <property type="match status" value="1"/>
</dbReference>
<dbReference type="Proteomes" id="UP000220836">
    <property type="component" value="Unassembled WGS sequence"/>
</dbReference>
<accession>A0A238L2L4</accession>
<keyword evidence="11" id="KW-1185">Reference proteome</keyword>
<keyword evidence="4" id="KW-0472">Membrane</keyword>
<evidence type="ECO:0000259" key="7">
    <source>
        <dbReference type="Pfam" id="PF00263"/>
    </source>
</evidence>
<feature type="domain" description="NolW-like" evidence="8">
    <location>
        <begin position="273"/>
        <end position="341"/>
    </location>
</feature>
<dbReference type="Pfam" id="PF21305">
    <property type="entry name" value="type_II_gspD_N0"/>
    <property type="match status" value="1"/>
</dbReference>
<comment type="subcellular location">
    <subcellularLocation>
        <location evidence="6">Cell outer membrane</location>
    </subcellularLocation>
    <subcellularLocation>
        <location evidence="1">Membrane</location>
    </subcellularLocation>
</comment>
<reference evidence="10 11" key="1">
    <citation type="submission" date="2017-05" db="EMBL/GenBank/DDBJ databases">
        <authorList>
            <person name="Song R."/>
            <person name="Chenine A.L."/>
            <person name="Ruprecht R.M."/>
        </authorList>
    </citation>
    <scope>NUCLEOTIDE SEQUENCE [LARGE SCALE GENOMIC DNA]</scope>
    <source>
        <strain evidence="10 11">CECT 8663</strain>
    </source>
</reference>
<evidence type="ECO:0000256" key="1">
    <source>
        <dbReference type="ARBA" id="ARBA00004370"/>
    </source>
</evidence>
<dbReference type="EMBL" id="FXYH01000018">
    <property type="protein sequence ID" value="SMX48672.1"/>
    <property type="molecule type" value="Genomic_DNA"/>
</dbReference>
<feature type="domain" description="NolW-like" evidence="8">
    <location>
        <begin position="207"/>
        <end position="268"/>
    </location>
</feature>
<evidence type="ECO:0000256" key="3">
    <source>
        <dbReference type="ARBA" id="ARBA00022729"/>
    </source>
</evidence>
<evidence type="ECO:0000256" key="4">
    <source>
        <dbReference type="ARBA" id="ARBA00023136"/>
    </source>
</evidence>
<keyword evidence="3" id="KW-0732">Signal</keyword>
<evidence type="ECO:0000259" key="9">
    <source>
        <dbReference type="Pfam" id="PF21305"/>
    </source>
</evidence>
<comment type="similarity">
    <text evidence="5">Belongs to the bacterial secretin family.</text>
</comment>
<evidence type="ECO:0000313" key="11">
    <source>
        <dbReference type="Proteomes" id="UP000220836"/>
    </source>
</evidence>
<feature type="domain" description="Type II/III secretion system secretin-like" evidence="7">
    <location>
        <begin position="425"/>
        <end position="588"/>
    </location>
</feature>
<keyword evidence="6" id="KW-0813">Transport</keyword>
<dbReference type="Pfam" id="PF03958">
    <property type="entry name" value="Secretin_N"/>
    <property type="match status" value="3"/>
</dbReference>
<dbReference type="InterPro" id="IPR038591">
    <property type="entry name" value="NolW-like_sf"/>
</dbReference>
<dbReference type="PANTHER" id="PTHR30332">
    <property type="entry name" value="PROBABLE GENERAL SECRETION PATHWAY PROTEIN D"/>
    <property type="match status" value="1"/>
</dbReference>
<dbReference type="PRINTS" id="PR00811">
    <property type="entry name" value="BCTERIALGSPD"/>
</dbReference>
<dbReference type="Pfam" id="PF00263">
    <property type="entry name" value="Secretin"/>
    <property type="match status" value="1"/>
</dbReference>
<dbReference type="GO" id="GO:0015627">
    <property type="term" value="C:type II protein secretion system complex"/>
    <property type="evidence" value="ECO:0007669"/>
    <property type="project" value="TreeGrafter"/>
</dbReference>
<dbReference type="InterPro" id="IPR001775">
    <property type="entry name" value="GspD/PilQ"/>
</dbReference>
<evidence type="ECO:0000256" key="5">
    <source>
        <dbReference type="RuleBase" id="RU004003"/>
    </source>
</evidence>
<sequence length="665" mass="71638">MTYQAMQNLANAKRLRIPTGLFRSLRGHALGLMILTLSLSYVMPANAQVSLNLRDADLRNFVEIVSEATGRSFVLDPGVRGTVTVLSPDQMSNDDLYQVFLSVLELNRLTIVQGAGADRIVPMNSARELSSGHTALPGTFETRVIRVRDISPQEVIEVVRPLLPSEAIISAVPRSDRLILSDRSANIARITKLIEQLDKPSKSSPIEILRLRNANASDVMQVIQSMGILEDSSNVSVDRRSNALLISGSEATRQRVRVLVRELDTQRDTVISRAMPLNYADASSIAEVVMRTLNTEDPTGTRAVIRIVPELQTNSLLISAPQERIGEIADMVRYLDQRPKQVLVEAVIFEMSVEGLSDLTVQFGAVLNDALIGGTQFALPGRTSLINLVSAVSNNETVNLGNGGVLGGATNSGDNGFVGLLTAITSVNSTRLLSTPSILTLNNQEAEIVVAQNVPFVTGSYATVGESAVENPFQTIERQDVGLTLNVTPQINADRTVRLLIKQEVSNLTNTNSAAGGEITRRRSLSTTALVSDGAVIMLGGLLENGNGSVSQAVPGLSKIPLVGGLFKGKNADKSQRVLLVLMRPQVVTNDAEARRITRDVTGKAQTASASIAPLDDGRYPRSQIGALPFDGADLDQPFDAGFIDDVAQRRNFPPLPSRLRFNGK</sequence>